<dbReference type="Pfam" id="PF05988">
    <property type="entry name" value="DUF899"/>
    <property type="match status" value="1"/>
</dbReference>
<dbReference type="AlphaFoldDB" id="H9BX18"/>
<keyword evidence="1" id="KW-0175">Coiled coil</keyword>
<reference evidence="2" key="1">
    <citation type="submission" date="2011-11" db="EMBL/GenBank/DDBJ databases">
        <title>Construction and analysis of a metagenome of deep-sea sediment.</title>
        <authorList>
            <person name="Huo Y.-Y."/>
            <person name="Cheng H."/>
            <person name="Wu M."/>
        </authorList>
    </citation>
    <scope>NUCLEOTIDE SEQUENCE</scope>
</reference>
<evidence type="ECO:0000313" key="2">
    <source>
        <dbReference type="EMBL" id="AFD03340.1"/>
    </source>
</evidence>
<name>H9BX18_9BACT</name>
<sequence length="155" mass="17788">MSNSIHDKRFPGESDEYREARNKLLQAEIELRENIENVARLRRQLPLGGITKEDYVFEEIINGEVKEIKLSQLFEAEKDTLIIYSFMYGPKMQNPCPSCTAIIDGFNGFVHHLDQRVNFAVVAKSPIKLITDFADSRNWNGLWAFGGSRRARAKP</sequence>
<dbReference type="EMBL" id="JQ085822">
    <property type="protein sequence ID" value="AFD03340.1"/>
    <property type="molecule type" value="Genomic_DNA"/>
</dbReference>
<dbReference type="InterPro" id="IPR010296">
    <property type="entry name" value="DUF899_thioredox"/>
</dbReference>
<evidence type="ECO:0008006" key="3">
    <source>
        <dbReference type="Google" id="ProtNLM"/>
    </source>
</evidence>
<proteinExistence type="predicted"/>
<evidence type="ECO:0000256" key="1">
    <source>
        <dbReference type="SAM" id="Coils"/>
    </source>
</evidence>
<organism evidence="2">
    <name type="scientific">uncultured bacterium W5-15b</name>
    <dbReference type="NCBI Taxonomy" id="1130997"/>
    <lineage>
        <taxon>Bacteria</taxon>
        <taxon>environmental samples</taxon>
    </lineage>
</organism>
<feature type="coiled-coil region" evidence="1">
    <location>
        <begin position="17"/>
        <end position="44"/>
    </location>
</feature>
<accession>H9BX18</accession>
<protein>
    <recommendedName>
        <fullName evidence="3">DUF899 domain-containing protein</fullName>
    </recommendedName>
</protein>